<keyword evidence="1 3" id="KW-0403">Intermediate filament</keyword>
<feature type="coiled-coil region" evidence="4">
    <location>
        <begin position="1781"/>
        <end position="1808"/>
    </location>
</feature>
<dbReference type="Pfam" id="PF00595">
    <property type="entry name" value="PDZ"/>
    <property type="match status" value="1"/>
</dbReference>
<dbReference type="PROSITE" id="PS51842">
    <property type="entry name" value="IF_ROD_2"/>
    <property type="match status" value="1"/>
</dbReference>
<feature type="compositionally biased region" description="Low complexity" evidence="5">
    <location>
        <begin position="272"/>
        <end position="293"/>
    </location>
</feature>
<dbReference type="GO" id="GO:0051664">
    <property type="term" value="P:nuclear pore localization"/>
    <property type="evidence" value="ECO:0007669"/>
    <property type="project" value="TreeGrafter"/>
</dbReference>
<dbReference type="GO" id="GO:0007097">
    <property type="term" value="P:nuclear migration"/>
    <property type="evidence" value="ECO:0007669"/>
    <property type="project" value="TreeGrafter"/>
</dbReference>
<comment type="caution">
    <text evidence="8">The sequence shown here is derived from an EMBL/GenBank/DDBJ whole genome shotgun (WGS) entry which is preliminary data.</text>
</comment>
<feature type="coiled-coil region" evidence="4">
    <location>
        <begin position="2103"/>
        <end position="2222"/>
    </location>
</feature>
<feature type="coiled-coil region" evidence="4">
    <location>
        <begin position="2365"/>
        <end position="2472"/>
    </location>
</feature>
<feature type="coiled-coil region" evidence="4">
    <location>
        <begin position="973"/>
        <end position="1028"/>
    </location>
</feature>
<dbReference type="InterPro" id="IPR036034">
    <property type="entry name" value="PDZ_sf"/>
</dbReference>
<dbReference type="PANTHER" id="PTHR45721">
    <property type="entry name" value="LAMIN DM0-RELATED"/>
    <property type="match status" value="1"/>
</dbReference>
<dbReference type="GO" id="GO:0006998">
    <property type="term" value="P:nuclear envelope organization"/>
    <property type="evidence" value="ECO:0007669"/>
    <property type="project" value="TreeGrafter"/>
</dbReference>
<evidence type="ECO:0000259" key="7">
    <source>
        <dbReference type="PROSITE" id="PS51842"/>
    </source>
</evidence>
<dbReference type="SMART" id="SM01391">
    <property type="entry name" value="Filament"/>
    <property type="match status" value="1"/>
</dbReference>
<evidence type="ECO:0000256" key="3">
    <source>
        <dbReference type="RuleBase" id="RU000685"/>
    </source>
</evidence>
<proteinExistence type="inferred from homology"/>
<dbReference type="SUPFAM" id="SSF50156">
    <property type="entry name" value="PDZ domain-like"/>
    <property type="match status" value="1"/>
</dbReference>
<feature type="domain" description="PDZ" evidence="6">
    <location>
        <begin position="128"/>
        <end position="196"/>
    </location>
</feature>
<organism evidence="8 9">
    <name type="scientific">Brachionus calyciflorus</name>
    <dbReference type="NCBI Taxonomy" id="104777"/>
    <lineage>
        <taxon>Eukaryota</taxon>
        <taxon>Metazoa</taxon>
        <taxon>Spiralia</taxon>
        <taxon>Gnathifera</taxon>
        <taxon>Rotifera</taxon>
        <taxon>Eurotatoria</taxon>
        <taxon>Monogononta</taxon>
        <taxon>Pseudotrocha</taxon>
        <taxon>Ploima</taxon>
        <taxon>Brachionidae</taxon>
        <taxon>Brachionus</taxon>
    </lineage>
</organism>
<name>A0A813MCI2_9BILA</name>
<keyword evidence="9" id="KW-1185">Reference proteome</keyword>
<evidence type="ECO:0000256" key="4">
    <source>
        <dbReference type="SAM" id="Coils"/>
    </source>
</evidence>
<evidence type="ECO:0000256" key="5">
    <source>
        <dbReference type="SAM" id="MobiDB-lite"/>
    </source>
</evidence>
<dbReference type="GO" id="GO:0031507">
    <property type="term" value="P:heterochromatin formation"/>
    <property type="evidence" value="ECO:0007669"/>
    <property type="project" value="TreeGrafter"/>
</dbReference>
<feature type="compositionally biased region" description="Basic residues" evidence="5">
    <location>
        <begin position="903"/>
        <end position="920"/>
    </location>
</feature>
<dbReference type="PROSITE" id="PS50106">
    <property type="entry name" value="PDZ"/>
    <property type="match status" value="1"/>
</dbReference>
<dbReference type="Proteomes" id="UP000663879">
    <property type="component" value="Unassembled WGS sequence"/>
</dbReference>
<dbReference type="GO" id="GO:0005652">
    <property type="term" value="C:nuclear lamina"/>
    <property type="evidence" value="ECO:0007669"/>
    <property type="project" value="TreeGrafter"/>
</dbReference>
<dbReference type="EMBL" id="CAJNOC010000052">
    <property type="protein sequence ID" value="CAF0710184.1"/>
    <property type="molecule type" value="Genomic_DNA"/>
</dbReference>
<feature type="compositionally biased region" description="Basic and acidic residues" evidence="5">
    <location>
        <begin position="890"/>
        <end position="901"/>
    </location>
</feature>
<accession>A0A813MCI2</accession>
<feature type="compositionally biased region" description="Polar residues" evidence="5">
    <location>
        <begin position="632"/>
        <end position="643"/>
    </location>
</feature>
<dbReference type="GO" id="GO:0005200">
    <property type="term" value="F:structural constituent of cytoskeleton"/>
    <property type="evidence" value="ECO:0007669"/>
    <property type="project" value="TreeGrafter"/>
</dbReference>
<dbReference type="Gene3D" id="2.30.42.10">
    <property type="match status" value="1"/>
</dbReference>
<dbReference type="InterPro" id="IPR018039">
    <property type="entry name" value="IF_conserved"/>
</dbReference>
<dbReference type="OrthoDB" id="2441647at2759"/>
<evidence type="ECO:0000259" key="6">
    <source>
        <dbReference type="PROSITE" id="PS50106"/>
    </source>
</evidence>
<feature type="coiled-coil region" evidence="4">
    <location>
        <begin position="2258"/>
        <end position="2330"/>
    </location>
</feature>
<feature type="region of interest" description="Disordered" evidence="5">
    <location>
        <begin position="272"/>
        <end position="294"/>
    </location>
</feature>
<dbReference type="GO" id="GO:0090435">
    <property type="term" value="P:protein localization to nuclear envelope"/>
    <property type="evidence" value="ECO:0007669"/>
    <property type="project" value="TreeGrafter"/>
</dbReference>
<evidence type="ECO:0000256" key="1">
    <source>
        <dbReference type="ARBA" id="ARBA00022754"/>
    </source>
</evidence>
<protein>
    <submittedName>
        <fullName evidence="8">Uncharacterized protein</fullName>
    </submittedName>
</protein>
<feature type="compositionally biased region" description="Low complexity" evidence="5">
    <location>
        <begin position="620"/>
        <end position="631"/>
    </location>
</feature>
<feature type="region of interest" description="Disordered" evidence="5">
    <location>
        <begin position="1214"/>
        <end position="1234"/>
    </location>
</feature>
<dbReference type="InterPro" id="IPR001478">
    <property type="entry name" value="PDZ"/>
</dbReference>
<comment type="similarity">
    <text evidence="3">Belongs to the intermediate filament family.</text>
</comment>
<dbReference type="PANTHER" id="PTHR45721:SF12">
    <property type="entry name" value="INTERMEDIATE FILAMENT PROTEIN IFA-1"/>
    <property type="match status" value="1"/>
</dbReference>
<dbReference type="InterPro" id="IPR039008">
    <property type="entry name" value="IF_rod_dom"/>
</dbReference>
<dbReference type="Gene3D" id="1.20.5.170">
    <property type="match status" value="1"/>
</dbReference>
<evidence type="ECO:0000256" key="2">
    <source>
        <dbReference type="ARBA" id="ARBA00023054"/>
    </source>
</evidence>
<dbReference type="GO" id="GO:0005882">
    <property type="term" value="C:intermediate filament"/>
    <property type="evidence" value="ECO:0007669"/>
    <property type="project" value="UniProtKB-KW"/>
</dbReference>
<gene>
    <name evidence="8" type="ORF">OXX778_LOCUS912</name>
</gene>
<feature type="region of interest" description="Disordered" evidence="5">
    <location>
        <begin position="620"/>
        <end position="643"/>
    </location>
</feature>
<reference evidence="8" key="1">
    <citation type="submission" date="2021-02" db="EMBL/GenBank/DDBJ databases">
        <authorList>
            <person name="Nowell W R."/>
        </authorList>
    </citation>
    <scope>NUCLEOTIDE SEQUENCE</scope>
    <source>
        <strain evidence="8">Ploen Becks lab</strain>
    </source>
</reference>
<dbReference type="SMART" id="SM00228">
    <property type="entry name" value="PDZ"/>
    <property type="match status" value="1"/>
</dbReference>
<dbReference type="Pfam" id="PF00038">
    <property type="entry name" value="Filament"/>
    <property type="match status" value="1"/>
</dbReference>
<evidence type="ECO:0000313" key="8">
    <source>
        <dbReference type="EMBL" id="CAF0710184.1"/>
    </source>
</evidence>
<dbReference type="SUPFAM" id="SSF64593">
    <property type="entry name" value="Intermediate filament protein, coiled coil region"/>
    <property type="match status" value="2"/>
</dbReference>
<feature type="region of interest" description="Disordered" evidence="5">
    <location>
        <begin position="890"/>
        <end position="937"/>
    </location>
</feature>
<feature type="region of interest" description="Disordered" evidence="5">
    <location>
        <begin position="735"/>
        <end position="764"/>
    </location>
</feature>
<feature type="compositionally biased region" description="Polar residues" evidence="5">
    <location>
        <begin position="735"/>
        <end position="752"/>
    </location>
</feature>
<keyword evidence="2 4" id="KW-0175">Coiled coil</keyword>
<dbReference type="PROSITE" id="PS00226">
    <property type="entry name" value="IF_ROD_1"/>
    <property type="match status" value="1"/>
</dbReference>
<feature type="compositionally biased region" description="Low complexity" evidence="5">
    <location>
        <begin position="1221"/>
        <end position="1231"/>
    </location>
</feature>
<sequence length="2484" mass="282723">MRKKIGRKSLESENKNKVIREIIHPNYNLNEKLDFTSDEYSPELLTHPKKGSISWECLPFSSKKNKNNHKSAKKSKKKNEYENTIKNQIDEKNQEFQKVPSETANLNRVPNAFDKITSEPTKQHQPYTTNLVNSGFGFGFDLQGGDQDNQLTFIINVQPNGDASRKGLQDGDILVSIQSKNVIGIRRVAIERILKQYKVDQEIEIVVCRLKDPSFILNPLKKNQSHSKSSINSLEKDQIVASASNISKYRSINEQIFSELISFQDSYLNSSKSTSSSRTSDSNSPLNSSSKTSMIKIHEKLDNNVSKTETDFDITDHKAINIELNRNCRKKNQNEITLRSSNNQKNRRLNTEHLALSNSAQYSSDSGYIESNRKSFCQSDISILLYDNIVGSAGNRLSTSNTHRPNLKNDVLVVSVTQQQAQFYHPQIQPLHAENYQYIAKNMQPLTLNSVKSMSMSVNDFTGSILAADKAHLLNKQQCKQLESTRRSISNSNGLDKSRIERYNNQAFIYLQQSPINKINNQQEQTNEQLDKIKFNMLNTNKFENQNQLYDPMSSNEQNNYSDHHQKYLNNCRISSVKNRINQIENNIVNEINSKSCTNSSKNQELNKEIANEAIFLSSSSTSSTSSNSSSFIPGQNETNLSTSKRTQNYETNHLLEIPISIPVFETSNKPFTTKHRYKTELTPITSVTSFELSNSSSSFGKKPLENIISSGSSSSISSIKQNLENSIDSSSSIDFEKINSSSPKKQEQQTIMPRASRKKTKPYQLTCSDPSVSLKQIEVTTCTSIGDSTNKQSVSLKLPIDSQTVQSDEELSSDTVNLVSLKANSLISLDKTDGYSDLSIKYIDDNASSVPMSPSEIKATSEITDIDASEILDDRKNNICLIEINHESNNKSSKSDDSIKKNLSKISKKSKKDRRKRHTIPILSNKDDSTIRAKKTKSQDSLINLSSISSSESENDLSCKNSIFKSNSFDYRQRRENLRKKLNEKAKSVENILKNDSCENKHITQNLNEWTDKLVSASKEADCIEAKKEENIYYEINDDDVSLKFDNNRDLSFLEINDQAMSFKKKSKQSQLSLVKSETQNLSSDESIKTISDGENLKQNYALSDDGANNEKKLSLVKKHDSSDALDSASSYEIRFERKPSLSRIKQKSFKEKLAEKNLDWNIPFEESTKHENGHLAVDSNIDDLTSSSCNSNSFSCSTEINLQKQTSYLETQNELKPNSNLDSSSSEFSPRMSKIQNDSIEIDDLENPFTSSSIMANSLNYDSDPKNEQVKSKSQPSILVEEIAAEKVNEKIINVPSNRVISSLSPSIVLDDGYGGSTVSLKQTNNESCSSIDESEVSVLSSLSNIDNKKSQTRKISRESKDLSFVKDSSEMEECSNDIRVEHETKESINAYDFEENNLETENGKFRELSPSSDQNKSFAIEEKDELFHNFKKESESSKEKDLDSLTNVDLSTSFVEQSEIKENNCKHEITHDDLNESDKLTKELFDQENNRNSAESNEFIEDFLLTKNIPLQSSFDIPRLETIYEKNLENTINESELNNFKKSESNDFTINKSTNENYLINLSSDTLDTNSYENKNEKLIYSNDENKYLVSNEENQISNKVNLSDQLIGCEGIKLLCTNEIEKYIEDSGSDNILLELDDDNYKILTLIVSEIIEKISNDIAQTSCLTSVPSKLDEKSNKCLNESKINFENMSSYFEAKIDDNMDNENVNQILNNQANKENNENECAEKSRITNVSNSLKPTDLKILAQSACDRLINNSIKNNSNKSLINALSSCEEKIDLKFDQADTAENENTEAEKQYRKNEAELVKSSPCSENTILNKINSESENELLIQSDFISKENQTETIIKNDKILEINKFLLKEENLNNDEKVTKQNLEAPNQTHMKIVPSVFDQFSEIENANDKLDHNGTISNEENDSLTNSYLNSTKTNDISDCESKSIADDQEVSNIKVRKTIEFYDDDLIGNDLIPPAYYKRNENVHFDNTSLSSNTKIINNSSSEFNSLLSNDTTTTIAKSNSLPRVVSSNKSFSKGFDSSITNVYYNNNNSNCVVSSSSYKSNIAPRSTVISKRVKPSNQTLNGLSLYSSQAVASRARNSVGLVEIRDKEKNQLKELNETFATYVERVKFLEASNKKLEMELIWLKKRQGHGLKQIENMYKIESEEAKNVLKEVMQIKGNMDVKLNKSEKEMDIIKEKYNGLKEGLNEEKIRIKILEEEILTNEAELGLLKRTLADLRDDEYRLKQETSHLISEVNRISNELENEMKQRLVLETDKQALEEELIFLKEMHTKELQEIKNQVVKDTGFDPTQYFKNELTNAIRQIREEFEHLNLEQRNDLEKAYSSRIAEIRNRYSKPVANIEIYTIEQIRKLKNQINESRQGVIDLKAKNALLECRIKDLEEEIIREQIEGQNLILEKENEHKLLNENLIRVKNEYDDLVNSKCDLEYEIETYRKLLEGEENRNGLKQLVENIELKNRILSVQSNEIQ</sequence>
<feature type="domain" description="IF rod" evidence="7">
    <location>
        <begin position="2106"/>
        <end position="2460"/>
    </location>
</feature>
<evidence type="ECO:0000313" key="9">
    <source>
        <dbReference type="Proteomes" id="UP000663879"/>
    </source>
</evidence>